<comment type="caution">
    <text evidence="2">The sequence shown here is derived from an EMBL/GenBank/DDBJ whole genome shotgun (WGS) entry which is preliminary data.</text>
</comment>
<reference evidence="2" key="1">
    <citation type="journal article" date="2014" name="Int. J. Syst. Evol. Microbiol.">
        <title>Complete genome sequence of Corynebacterium casei LMG S-19264T (=DSM 44701T), isolated from a smear-ripened cheese.</title>
        <authorList>
            <consortium name="US DOE Joint Genome Institute (JGI-PGF)"/>
            <person name="Walter F."/>
            <person name="Albersmeier A."/>
            <person name="Kalinowski J."/>
            <person name="Ruckert C."/>
        </authorList>
    </citation>
    <scope>NUCLEOTIDE SEQUENCE</scope>
    <source>
        <strain evidence="2">VKM Ac-1940</strain>
    </source>
</reference>
<keyword evidence="3" id="KW-1185">Reference proteome</keyword>
<feature type="region of interest" description="Disordered" evidence="1">
    <location>
        <begin position="28"/>
        <end position="62"/>
    </location>
</feature>
<dbReference type="Proteomes" id="UP001142291">
    <property type="component" value="Unassembled WGS sequence"/>
</dbReference>
<organism evidence="2 3">
    <name type="scientific">Microbacterium dextranolyticum</name>
    <dbReference type="NCBI Taxonomy" id="36806"/>
    <lineage>
        <taxon>Bacteria</taxon>
        <taxon>Bacillati</taxon>
        <taxon>Actinomycetota</taxon>
        <taxon>Actinomycetes</taxon>
        <taxon>Micrococcales</taxon>
        <taxon>Microbacteriaceae</taxon>
        <taxon>Microbacterium</taxon>
    </lineage>
</organism>
<reference evidence="2" key="2">
    <citation type="submission" date="2023-01" db="EMBL/GenBank/DDBJ databases">
        <authorList>
            <person name="Sun Q."/>
            <person name="Evtushenko L."/>
        </authorList>
    </citation>
    <scope>NUCLEOTIDE SEQUENCE</scope>
    <source>
        <strain evidence="2">VKM Ac-1940</strain>
    </source>
</reference>
<evidence type="ECO:0000313" key="3">
    <source>
        <dbReference type="Proteomes" id="UP001142291"/>
    </source>
</evidence>
<evidence type="ECO:0000313" key="2">
    <source>
        <dbReference type="EMBL" id="GLJ94289.1"/>
    </source>
</evidence>
<protein>
    <submittedName>
        <fullName evidence="2">Uncharacterized protein</fullName>
    </submittedName>
</protein>
<proteinExistence type="predicted"/>
<accession>A0A9W6M4G9</accession>
<sequence>MAMMPRVKAIFLRRSGVRKTRAMALNKGISSSGRAVPAGRDRGHRLPEYGNRGRHRIPNDSG</sequence>
<gene>
    <name evidence="2" type="ORF">GCM10017591_03500</name>
</gene>
<evidence type="ECO:0000256" key="1">
    <source>
        <dbReference type="SAM" id="MobiDB-lite"/>
    </source>
</evidence>
<name>A0A9W6M4G9_9MICO</name>
<dbReference type="EMBL" id="BSER01000001">
    <property type="protein sequence ID" value="GLJ94289.1"/>
    <property type="molecule type" value="Genomic_DNA"/>
</dbReference>
<dbReference type="AlphaFoldDB" id="A0A9W6M4G9"/>